<dbReference type="PANTHER" id="PTHR43663">
    <property type="entry name" value="CHROMATE TRANSPORT PROTEIN-RELATED"/>
    <property type="match status" value="1"/>
</dbReference>
<dbReference type="GO" id="GO:0005886">
    <property type="term" value="C:plasma membrane"/>
    <property type="evidence" value="ECO:0007669"/>
    <property type="project" value="UniProtKB-SubCell"/>
</dbReference>
<feature type="transmembrane region" description="Helical" evidence="7">
    <location>
        <begin position="144"/>
        <end position="176"/>
    </location>
</feature>
<keyword evidence="4 7" id="KW-0812">Transmembrane</keyword>
<keyword evidence="5 7" id="KW-1133">Transmembrane helix</keyword>
<dbReference type="Pfam" id="PF02417">
    <property type="entry name" value="Chromate_transp"/>
    <property type="match status" value="1"/>
</dbReference>
<evidence type="ECO:0000256" key="7">
    <source>
        <dbReference type="SAM" id="Phobius"/>
    </source>
</evidence>
<dbReference type="InterPro" id="IPR052518">
    <property type="entry name" value="CHR_Transporter"/>
</dbReference>
<evidence type="ECO:0000313" key="8">
    <source>
        <dbReference type="EMBL" id="ARU60198.1"/>
    </source>
</evidence>
<keyword evidence="3" id="KW-1003">Cell membrane</keyword>
<proteinExistence type="inferred from homology"/>
<evidence type="ECO:0000256" key="1">
    <source>
        <dbReference type="ARBA" id="ARBA00004651"/>
    </source>
</evidence>
<comment type="similarity">
    <text evidence="2">Belongs to the chromate ion transporter (CHR) (TC 2.A.51) family.</text>
</comment>
<protein>
    <submittedName>
        <fullName evidence="8">Chromate transporter</fullName>
    </submittedName>
</protein>
<evidence type="ECO:0000256" key="4">
    <source>
        <dbReference type="ARBA" id="ARBA00022692"/>
    </source>
</evidence>
<feature type="transmembrane region" description="Helical" evidence="7">
    <location>
        <begin position="73"/>
        <end position="101"/>
    </location>
</feature>
<evidence type="ECO:0000256" key="6">
    <source>
        <dbReference type="ARBA" id="ARBA00023136"/>
    </source>
</evidence>
<feature type="transmembrane region" description="Helical" evidence="7">
    <location>
        <begin position="113"/>
        <end position="132"/>
    </location>
</feature>
<keyword evidence="9" id="KW-1185">Reference proteome</keyword>
<comment type="subcellular location">
    <subcellularLocation>
        <location evidence="1">Cell membrane</location>
        <topology evidence="1">Multi-pass membrane protein</topology>
    </subcellularLocation>
</comment>
<name>A0A1Y0IIA7_9BACL</name>
<dbReference type="OrthoDB" id="9027281at2"/>
<accession>A0A1Y0IIA7</accession>
<dbReference type="PANTHER" id="PTHR43663:SF1">
    <property type="entry name" value="CHROMATE TRANSPORTER"/>
    <property type="match status" value="1"/>
</dbReference>
<dbReference type="InterPro" id="IPR003370">
    <property type="entry name" value="Chromate_transpt"/>
</dbReference>
<evidence type="ECO:0000256" key="3">
    <source>
        <dbReference type="ARBA" id="ARBA00022475"/>
    </source>
</evidence>
<evidence type="ECO:0000313" key="9">
    <source>
        <dbReference type="Proteomes" id="UP000195437"/>
    </source>
</evidence>
<dbReference type="EMBL" id="CP021434">
    <property type="protein sequence ID" value="ARU60198.1"/>
    <property type="molecule type" value="Genomic_DNA"/>
</dbReference>
<reference evidence="9" key="1">
    <citation type="submission" date="2017-05" db="EMBL/GenBank/DDBJ databases">
        <authorList>
            <person name="Sung H."/>
        </authorList>
    </citation>
    <scope>NUCLEOTIDE SEQUENCE [LARGE SCALE GENOMIC DNA]</scope>
    <source>
        <strain evidence="9">AR23208</strain>
    </source>
</reference>
<evidence type="ECO:0000256" key="5">
    <source>
        <dbReference type="ARBA" id="ARBA00022989"/>
    </source>
</evidence>
<organism evidence="8 9">
    <name type="scientific">Tumebacillus avium</name>
    <dbReference type="NCBI Taxonomy" id="1903704"/>
    <lineage>
        <taxon>Bacteria</taxon>
        <taxon>Bacillati</taxon>
        <taxon>Bacillota</taxon>
        <taxon>Bacilli</taxon>
        <taxon>Bacillales</taxon>
        <taxon>Alicyclobacillaceae</taxon>
        <taxon>Tumebacillus</taxon>
    </lineage>
</organism>
<dbReference type="Proteomes" id="UP000195437">
    <property type="component" value="Chromosome"/>
</dbReference>
<evidence type="ECO:0000256" key="2">
    <source>
        <dbReference type="ARBA" id="ARBA00005262"/>
    </source>
</evidence>
<dbReference type="KEGG" id="tum:CBW65_03345"/>
<gene>
    <name evidence="8" type="ORF">CBW65_03345</name>
</gene>
<dbReference type="GO" id="GO:0015109">
    <property type="term" value="F:chromate transmembrane transporter activity"/>
    <property type="evidence" value="ECO:0007669"/>
    <property type="project" value="InterPro"/>
</dbReference>
<sequence>MSALSVWDLFIAMTRAGLLGYGGGPSTIPLIRAEVVERYNWLTDQEFTDAIAIANTLPGPIATKLSAFVGFKVAGVFGALSALFGMVAPTAIAVILLLKLLLTFKDSPYLKGLINAVRPVVVVLLLQTAWQSSQGGTFLDWKPIAIGVAAALAIFWLKIDAVYVIIAAMVLGVIFFRPAV</sequence>
<keyword evidence="6 7" id="KW-0472">Membrane</keyword>
<dbReference type="AlphaFoldDB" id="A0A1Y0IIA7"/>